<sequence>MKRGRQTQSNGASISEACFNDLLKHHLISEEIWMPKEKGNQAGVILIDKNFRKTFVKRYDPHDFNNNELIDFVIFTLAKKCGVRTPDVRLAFTSDYAYLLSTDMNYSKKPGKSYSYQDIDNLSHSDFDIDTIHQGFFKKSEAIFRVDQIATAGLLILSVVLNLTDLSDANLGIVLSETTNQKKAKIALMDFNCTDKSLLQGEQNISFKQFILEKVSSKNHYLFAVGKTLSDSDYYAAFEKISANFMDSLEEASEVVSAANNEIKQKDTMSFLSLWQKNFAFLWDFVRLSKQSIIGSNSIINN</sequence>
<keyword evidence="2" id="KW-1185">Reference proteome</keyword>
<proteinExistence type="predicted"/>
<protein>
    <submittedName>
        <fullName evidence="1">Uncharacterized protein</fullName>
    </submittedName>
</protein>
<dbReference type="AlphaFoldDB" id="A0A222P6A8"/>
<dbReference type="RefSeq" id="WP_094092057.1">
    <property type="nucleotide sequence ID" value="NZ_CP016397.1"/>
</dbReference>
<dbReference type="OrthoDB" id="9883561at2"/>
<dbReference type="KEGG" id="lcd:clem_13895"/>
<dbReference type="EMBL" id="CP016397">
    <property type="protein sequence ID" value="ASQ47305.1"/>
    <property type="molecule type" value="Genomic_DNA"/>
</dbReference>
<evidence type="ECO:0000313" key="1">
    <source>
        <dbReference type="EMBL" id="ASQ47305.1"/>
    </source>
</evidence>
<gene>
    <name evidence="1" type="ORF">clem_13895</name>
</gene>
<evidence type="ECO:0000313" key="2">
    <source>
        <dbReference type="Proteomes" id="UP000201728"/>
    </source>
</evidence>
<name>A0A222P6A8_9GAMM</name>
<dbReference type="Proteomes" id="UP000201728">
    <property type="component" value="Chromosome"/>
</dbReference>
<accession>A0A222P6A8</accession>
<organism evidence="1 2">
    <name type="scientific">Legionella clemsonensis</name>
    <dbReference type="NCBI Taxonomy" id="1867846"/>
    <lineage>
        <taxon>Bacteria</taxon>
        <taxon>Pseudomonadati</taxon>
        <taxon>Pseudomonadota</taxon>
        <taxon>Gammaproteobacteria</taxon>
        <taxon>Legionellales</taxon>
        <taxon>Legionellaceae</taxon>
        <taxon>Legionella</taxon>
    </lineage>
</organism>
<reference evidence="2" key="1">
    <citation type="submission" date="2016-07" db="EMBL/GenBank/DDBJ databases">
        <authorList>
            <person name="Florea S."/>
            <person name="Webb J.S."/>
            <person name="Jaromczyk J."/>
            <person name="Schardl C.L."/>
        </authorList>
    </citation>
    <scope>NUCLEOTIDE SEQUENCE [LARGE SCALE GENOMIC DNA]</scope>
    <source>
        <strain evidence="2">CDC-D5610</strain>
    </source>
</reference>